<dbReference type="InterPro" id="IPR003715">
    <property type="entry name" value="Poly_export_N"/>
</dbReference>
<dbReference type="RefSeq" id="WP_285606368.1">
    <property type="nucleotide sequence ID" value="NZ_BSDC01000001.1"/>
</dbReference>
<evidence type="ECO:0000256" key="4">
    <source>
        <dbReference type="ARBA" id="ARBA00022452"/>
    </source>
</evidence>
<dbReference type="Gene3D" id="3.10.560.10">
    <property type="entry name" value="Outer membrane lipoprotein wza domain like"/>
    <property type="match status" value="2"/>
</dbReference>
<proteinExistence type="inferred from homology"/>
<dbReference type="Gene3D" id="3.30.1950.10">
    <property type="entry name" value="wza like domain"/>
    <property type="match status" value="1"/>
</dbReference>
<keyword evidence="5" id="KW-0762">Sugar transport</keyword>
<evidence type="ECO:0000256" key="1">
    <source>
        <dbReference type="ARBA" id="ARBA00004571"/>
    </source>
</evidence>
<keyword evidence="12" id="KW-0564">Palmitate</keyword>
<evidence type="ECO:0000256" key="10">
    <source>
        <dbReference type="ARBA" id="ARBA00023114"/>
    </source>
</evidence>
<dbReference type="InterPro" id="IPR049712">
    <property type="entry name" value="Poly_export"/>
</dbReference>
<feature type="domain" description="SLBB" evidence="16">
    <location>
        <begin position="189"/>
        <end position="267"/>
    </location>
</feature>
<evidence type="ECO:0000313" key="18">
    <source>
        <dbReference type="Proteomes" id="UP001165044"/>
    </source>
</evidence>
<protein>
    <submittedName>
        <fullName evidence="17">Capsular polysaccharide transporter</fullName>
    </submittedName>
</protein>
<evidence type="ECO:0000313" key="17">
    <source>
        <dbReference type="EMBL" id="GLH66291.1"/>
    </source>
</evidence>
<evidence type="ECO:0000256" key="8">
    <source>
        <dbReference type="ARBA" id="ARBA00023047"/>
    </source>
</evidence>
<gene>
    <name evidence="17" type="ORF">GETHED_06550</name>
</gene>
<sequence length="396" mass="42746">MTILQDFLPLSTPVLTDAASSARARGAWPRLTAALGALLLLGACTAPGMKLNVRPGRRETTTQMDGLNVTLRSLSADAVAAQKPRTPDPASLDALFQEKALPYRIGPQDVLLVTVWDHPEISLPLGQYRQDASSGTVVDEAGEIYFPHVGSLKVAGMTTSQARVALISRLSKMLQNPQIDVKVIAYRSQKVYVGGEVRNPAVHNVTDVPFTLAEAINRAGGFLPTADDSRMTLTRGQQVWRLNFQGSLASGNRIAQILLKDGDSLQVPSALENPVYMLGELVRPGTLPLVHGNLSLAKALSDAGGIQGMSADARSIYVIRQGETARGVDVYHLDARNPTAMVLADRFQLNPRDIVYVDAGTLVRFNRVMNLLLPTVTAVNSTALTVAESDYFLNRR</sequence>
<dbReference type="InterPro" id="IPR054765">
    <property type="entry name" value="SLBB_dom"/>
</dbReference>
<evidence type="ECO:0000256" key="12">
    <source>
        <dbReference type="ARBA" id="ARBA00023139"/>
    </source>
</evidence>
<keyword evidence="3" id="KW-0813">Transport</keyword>
<evidence type="ECO:0000256" key="13">
    <source>
        <dbReference type="ARBA" id="ARBA00023237"/>
    </source>
</evidence>
<dbReference type="PANTHER" id="PTHR33619:SF3">
    <property type="entry name" value="POLYSACCHARIDE EXPORT PROTEIN GFCE-RELATED"/>
    <property type="match status" value="1"/>
</dbReference>
<dbReference type="Proteomes" id="UP001165044">
    <property type="component" value="Unassembled WGS sequence"/>
</dbReference>
<comment type="caution">
    <text evidence="17">The sequence shown here is derived from an EMBL/GenBank/DDBJ whole genome shotgun (WGS) entry which is preliminary data.</text>
</comment>
<evidence type="ECO:0000256" key="11">
    <source>
        <dbReference type="ARBA" id="ARBA00023136"/>
    </source>
</evidence>
<keyword evidence="9" id="KW-0406">Ion transport</keyword>
<dbReference type="Pfam" id="PF02563">
    <property type="entry name" value="Poly_export"/>
    <property type="match status" value="1"/>
</dbReference>
<name>A0ABQ5PVX3_9BACT</name>
<evidence type="ECO:0000256" key="7">
    <source>
        <dbReference type="ARBA" id="ARBA00022729"/>
    </source>
</evidence>
<keyword evidence="18" id="KW-1185">Reference proteome</keyword>
<feature type="domain" description="Polysaccharide export protein N-terminal" evidence="15">
    <location>
        <begin position="101"/>
        <end position="183"/>
    </location>
</feature>
<evidence type="ECO:0000256" key="6">
    <source>
        <dbReference type="ARBA" id="ARBA00022692"/>
    </source>
</evidence>
<evidence type="ECO:0000256" key="14">
    <source>
        <dbReference type="ARBA" id="ARBA00023288"/>
    </source>
</evidence>
<evidence type="ECO:0000259" key="16">
    <source>
        <dbReference type="Pfam" id="PF22461"/>
    </source>
</evidence>
<comment type="similarity">
    <text evidence="2">Belongs to the BexD/CtrA/VexA family.</text>
</comment>
<comment type="subcellular location">
    <subcellularLocation>
        <location evidence="1">Cell outer membrane</location>
        <topology evidence="1">Multi-pass membrane protein</topology>
    </subcellularLocation>
</comment>
<keyword evidence="6" id="KW-0812">Transmembrane</keyword>
<keyword evidence="11" id="KW-0472">Membrane</keyword>
<accession>A0ABQ5PVX3</accession>
<keyword evidence="14" id="KW-0449">Lipoprotein</keyword>
<evidence type="ECO:0000256" key="5">
    <source>
        <dbReference type="ARBA" id="ARBA00022597"/>
    </source>
</evidence>
<dbReference type="PANTHER" id="PTHR33619">
    <property type="entry name" value="POLYSACCHARIDE EXPORT PROTEIN GFCE-RELATED"/>
    <property type="match status" value="1"/>
</dbReference>
<dbReference type="EMBL" id="BSDC01000001">
    <property type="protein sequence ID" value="GLH66291.1"/>
    <property type="molecule type" value="Genomic_DNA"/>
</dbReference>
<reference evidence="17" key="1">
    <citation type="journal article" date="2023" name="Antonie Van Leeuwenhoek">
        <title>Mesoterricola silvestris gen. nov., sp. nov., Mesoterricola sediminis sp. nov., Geothrix oryzae sp. nov., Geothrix edaphica sp. nov., Geothrix rubra sp. nov., and Geothrix limicola sp. nov., six novel members of Acidobacteriota isolated from soils.</title>
        <authorList>
            <person name="Itoh H."/>
            <person name="Sugisawa Y."/>
            <person name="Mise K."/>
            <person name="Xu Z."/>
            <person name="Kuniyasu M."/>
            <person name="Ushijima N."/>
            <person name="Kawano K."/>
            <person name="Kobayashi E."/>
            <person name="Shiratori Y."/>
            <person name="Masuda Y."/>
            <person name="Senoo K."/>
        </authorList>
    </citation>
    <scope>NUCLEOTIDE SEQUENCE</scope>
    <source>
        <strain evidence="17">Red802</strain>
    </source>
</reference>
<feature type="domain" description="SLBB" evidence="16">
    <location>
        <begin position="275"/>
        <end position="357"/>
    </location>
</feature>
<evidence type="ECO:0000256" key="3">
    <source>
        <dbReference type="ARBA" id="ARBA00022448"/>
    </source>
</evidence>
<evidence type="ECO:0000256" key="2">
    <source>
        <dbReference type="ARBA" id="ARBA00009450"/>
    </source>
</evidence>
<organism evidence="17 18">
    <name type="scientific">Geothrix edaphica</name>
    <dbReference type="NCBI Taxonomy" id="2927976"/>
    <lineage>
        <taxon>Bacteria</taxon>
        <taxon>Pseudomonadati</taxon>
        <taxon>Acidobacteriota</taxon>
        <taxon>Holophagae</taxon>
        <taxon>Holophagales</taxon>
        <taxon>Holophagaceae</taxon>
        <taxon>Geothrix</taxon>
    </lineage>
</organism>
<keyword evidence="7" id="KW-0732">Signal</keyword>
<keyword evidence="4" id="KW-1134">Transmembrane beta strand</keyword>
<keyword evidence="10" id="KW-0626">Porin</keyword>
<keyword evidence="8" id="KW-0625">Polysaccharide transport</keyword>
<dbReference type="Pfam" id="PF22461">
    <property type="entry name" value="SLBB_2"/>
    <property type="match status" value="2"/>
</dbReference>
<keyword evidence="13" id="KW-0998">Cell outer membrane</keyword>
<evidence type="ECO:0000256" key="9">
    <source>
        <dbReference type="ARBA" id="ARBA00023065"/>
    </source>
</evidence>
<evidence type="ECO:0000259" key="15">
    <source>
        <dbReference type="Pfam" id="PF02563"/>
    </source>
</evidence>